<organism evidence="1 2">
    <name type="scientific">Aspergillus aculeatinus CBS 121060</name>
    <dbReference type="NCBI Taxonomy" id="1448322"/>
    <lineage>
        <taxon>Eukaryota</taxon>
        <taxon>Fungi</taxon>
        <taxon>Dikarya</taxon>
        <taxon>Ascomycota</taxon>
        <taxon>Pezizomycotina</taxon>
        <taxon>Eurotiomycetes</taxon>
        <taxon>Eurotiomycetidae</taxon>
        <taxon>Eurotiales</taxon>
        <taxon>Aspergillaceae</taxon>
        <taxon>Aspergillus</taxon>
        <taxon>Aspergillus subgen. Circumdati</taxon>
    </lineage>
</organism>
<protein>
    <submittedName>
        <fullName evidence="1">Uncharacterized protein</fullName>
    </submittedName>
</protein>
<accession>A0ACD1GXS2</accession>
<gene>
    <name evidence="1" type="ORF">BO66DRAFT_332605</name>
</gene>
<evidence type="ECO:0000313" key="2">
    <source>
        <dbReference type="Proteomes" id="UP000249661"/>
    </source>
</evidence>
<proteinExistence type="predicted"/>
<sequence>MAQHNVPSRSTRVLLPLLLTAFLFFLGENIQSGPRTQIYESILCDQILPNNATTPLSSARCKDKDVQEGLAFLKGTERVLGALPTILVIPWSIFAERYGRCLSLRLALFGVLCEEAWSFLICWFSNTFPIRLILLAPVFEIIGGGPGIVITMIHILAAEAATEEKRTTTFFFIRAMAIAAAVLALLGSSLLMSHHVWVPWLLGLFCLLLAILTTPSELHPATTQNPPDEHTALNPGQYLDDHMSTVSQESGSSIKEPASIRSRLVQTTQQLHQGARVVYGNTSLVILLGMSFLGQLGEDSLPMALLLYISKRYNWEFAQANFLWSLGEAVRFVCLIVLLPRISRMLLSRAGSTTSKTDFAIALASATMLSLGTLLLGLGVSIPISTIGIMLALSTSSHIDSSGNLVYAGVILISATGGLNSALRSLVTMTISSEDISVVYSIFTILHVLSTSLAGPIYSGAFALGLQFGVEYTGLPFIVAAALVGLSLPMFFLVRPRRDYELVTG</sequence>
<evidence type="ECO:0000313" key="1">
    <source>
        <dbReference type="EMBL" id="RAH66008.1"/>
    </source>
</evidence>
<dbReference type="Proteomes" id="UP000249661">
    <property type="component" value="Unassembled WGS sequence"/>
</dbReference>
<reference evidence="1" key="1">
    <citation type="submission" date="2018-02" db="EMBL/GenBank/DDBJ databases">
        <title>The genomes of Aspergillus section Nigri reveals drivers in fungal speciation.</title>
        <authorList>
            <consortium name="DOE Joint Genome Institute"/>
            <person name="Vesth T.C."/>
            <person name="Nybo J."/>
            <person name="Theobald S."/>
            <person name="Brandl J."/>
            <person name="Frisvad J.C."/>
            <person name="Nielsen K.F."/>
            <person name="Lyhne E.K."/>
            <person name="Kogle M.E."/>
            <person name="Kuo A."/>
            <person name="Riley R."/>
            <person name="Clum A."/>
            <person name="Nolan M."/>
            <person name="Lipzen A."/>
            <person name="Salamov A."/>
            <person name="Henrissat B."/>
            <person name="Wiebenga A."/>
            <person name="De vries R.P."/>
            <person name="Grigoriev I.V."/>
            <person name="Mortensen U.H."/>
            <person name="Andersen M.R."/>
            <person name="Baker S.E."/>
        </authorList>
    </citation>
    <scope>NUCLEOTIDE SEQUENCE</scope>
    <source>
        <strain evidence="1">CBS 121060</strain>
    </source>
</reference>
<keyword evidence="2" id="KW-1185">Reference proteome</keyword>
<dbReference type="EMBL" id="KZ824987">
    <property type="protein sequence ID" value="RAH66008.1"/>
    <property type="molecule type" value="Genomic_DNA"/>
</dbReference>
<name>A0ACD1GXS2_9EURO</name>